<dbReference type="Pfam" id="PF14520">
    <property type="entry name" value="HHH_5"/>
    <property type="match status" value="1"/>
</dbReference>
<dbReference type="Proteomes" id="UP000092627">
    <property type="component" value="Unassembled WGS sequence"/>
</dbReference>
<dbReference type="RefSeq" id="WP_067206196.1">
    <property type="nucleotide sequence ID" value="NZ_FLOC01000004.1"/>
</dbReference>
<proteinExistence type="inferred from homology"/>
<dbReference type="PROSITE" id="PS50126">
    <property type="entry name" value="S1"/>
    <property type="match status" value="1"/>
</dbReference>
<comment type="subunit">
    <text evidence="7">Monomer. Binds directly to the core enzyme of the DNA-dependent RNA polymerase and to nascent RNA.</text>
</comment>
<keyword evidence="1 7" id="KW-0806">Transcription termination</keyword>
<dbReference type="CDD" id="cd22529">
    <property type="entry name" value="KH-II_NusA_rpt2"/>
    <property type="match status" value="1"/>
</dbReference>
<dbReference type="InterPro" id="IPR012340">
    <property type="entry name" value="NA-bd_OB-fold"/>
</dbReference>
<dbReference type="PROSITE" id="PS50084">
    <property type="entry name" value="KH_TYPE_1"/>
    <property type="match status" value="1"/>
</dbReference>
<dbReference type="STRING" id="295068.MAQ5080_00919"/>
<dbReference type="NCBIfam" id="TIGR01954">
    <property type="entry name" value="nusA_Cterm_rpt"/>
    <property type="match status" value="2"/>
</dbReference>
<dbReference type="Gene3D" id="3.30.300.20">
    <property type="match status" value="2"/>
</dbReference>
<accession>A0A1A8T7M5</accession>
<dbReference type="InterPro" id="IPR025249">
    <property type="entry name" value="TF_NusA_KH_1st"/>
</dbReference>
<dbReference type="PANTHER" id="PTHR22648">
    <property type="entry name" value="TRANSCRIPTION TERMINATION FACTOR NUSA"/>
    <property type="match status" value="1"/>
</dbReference>
<dbReference type="PANTHER" id="PTHR22648:SF0">
    <property type="entry name" value="TRANSCRIPTION TERMINATION_ANTITERMINATION PROTEIN NUSA"/>
    <property type="match status" value="1"/>
</dbReference>
<keyword evidence="5 7" id="KW-0805">Transcription regulation</keyword>
<dbReference type="InterPro" id="IPR004087">
    <property type="entry name" value="KH_dom"/>
</dbReference>
<dbReference type="InterPro" id="IPR009019">
    <property type="entry name" value="KH_sf_prok-type"/>
</dbReference>
<dbReference type="SUPFAM" id="SSF69705">
    <property type="entry name" value="Transcription factor NusA, N-terminal domain"/>
    <property type="match status" value="1"/>
</dbReference>
<keyword evidence="3 7" id="KW-0889">Transcription antitermination</keyword>
<keyword evidence="4 7" id="KW-0694">RNA-binding</keyword>
<dbReference type="GO" id="GO:0031564">
    <property type="term" value="P:transcription antitermination"/>
    <property type="evidence" value="ECO:0007669"/>
    <property type="project" value="UniProtKB-UniRule"/>
</dbReference>
<dbReference type="EMBL" id="FLOC01000004">
    <property type="protein sequence ID" value="SBS27822.1"/>
    <property type="molecule type" value="Genomic_DNA"/>
</dbReference>
<evidence type="ECO:0000256" key="4">
    <source>
        <dbReference type="ARBA" id="ARBA00022884"/>
    </source>
</evidence>
<dbReference type="FunFam" id="3.30.300.20:FF:000002">
    <property type="entry name" value="Transcription termination/antitermination protein NusA"/>
    <property type="match status" value="1"/>
</dbReference>
<dbReference type="Pfam" id="PF00575">
    <property type="entry name" value="S1"/>
    <property type="match status" value="1"/>
</dbReference>
<dbReference type="InterPro" id="IPR003029">
    <property type="entry name" value="S1_domain"/>
</dbReference>
<comment type="function">
    <text evidence="7">Participates in both transcription termination and antitermination.</text>
</comment>
<gene>
    <name evidence="7" type="primary">nusA</name>
    <name evidence="9" type="ORF">MAQ5080_00919</name>
</gene>
<dbReference type="SUPFAM" id="SSF54814">
    <property type="entry name" value="Prokaryotic type KH domain (KH-domain type II)"/>
    <property type="match status" value="2"/>
</dbReference>
<dbReference type="Pfam" id="PF26594">
    <property type="entry name" value="KH_NusA_2nd"/>
    <property type="match status" value="1"/>
</dbReference>
<reference evidence="9 10" key="1">
    <citation type="submission" date="2016-06" db="EMBL/GenBank/DDBJ databases">
        <authorList>
            <person name="Kjaerup R.B."/>
            <person name="Dalgaard T.S."/>
            <person name="Juul-Madsen H.R."/>
        </authorList>
    </citation>
    <scope>NUCLEOTIDE SEQUENCE [LARGE SCALE GENOMIC DNA]</scope>
    <source>
        <strain evidence="9 10">CECT 5080</strain>
    </source>
</reference>
<dbReference type="GO" id="GO:0003723">
    <property type="term" value="F:RNA binding"/>
    <property type="evidence" value="ECO:0007669"/>
    <property type="project" value="UniProtKB-UniRule"/>
</dbReference>
<dbReference type="CDD" id="cd04455">
    <property type="entry name" value="S1_NusA"/>
    <property type="match status" value="1"/>
</dbReference>
<comment type="subcellular location">
    <subcellularLocation>
        <location evidence="7">Cytoplasm</location>
    </subcellularLocation>
</comment>
<dbReference type="InterPro" id="IPR010214">
    <property type="entry name" value="Tscrpt_termin_fac_NusA_C_rpt"/>
</dbReference>
<dbReference type="GO" id="GO:0000166">
    <property type="term" value="F:nucleotide binding"/>
    <property type="evidence" value="ECO:0007669"/>
    <property type="project" value="InterPro"/>
</dbReference>
<evidence type="ECO:0000256" key="6">
    <source>
        <dbReference type="ARBA" id="ARBA00023163"/>
    </source>
</evidence>
<evidence type="ECO:0000313" key="10">
    <source>
        <dbReference type="Proteomes" id="UP000092627"/>
    </source>
</evidence>
<dbReference type="GO" id="GO:0006353">
    <property type="term" value="P:DNA-templated transcription termination"/>
    <property type="evidence" value="ECO:0007669"/>
    <property type="project" value="UniProtKB-UniRule"/>
</dbReference>
<organism evidence="9 10">
    <name type="scientific">Marinomonas aquimarina</name>
    <dbReference type="NCBI Taxonomy" id="295068"/>
    <lineage>
        <taxon>Bacteria</taxon>
        <taxon>Pseudomonadati</taxon>
        <taxon>Pseudomonadota</taxon>
        <taxon>Gammaproteobacteria</taxon>
        <taxon>Oceanospirillales</taxon>
        <taxon>Oceanospirillaceae</taxon>
        <taxon>Marinomonas</taxon>
    </lineage>
</organism>
<keyword evidence="6 7" id="KW-0804">Transcription</keyword>
<evidence type="ECO:0000256" key="3">
    <source>
        <dbReference type="ARBA" id="ARBA00022814"/>
    </source>
</evidence>
<dbReference type="CDD" id="cd02134">
    <property type="entry name" value="KH-II_NusA_rpt1"/>
    <property type="match status" value="1"/>
</dbReference>
<dbReference type="Gene3D" id="3.30.1480.10">
    <property type="entry name" value="NusA, N-terminal domain"/>
    <property type="match status" value="1"/>
</dbReference>
<evidence type="ECO:0000259" key="8">
    <source>
        <dbReference type="PROSITE" id="PS50126"/>
    </source>
</evidence>
<dbReference type="Gene3D" id="2.40.50.140">
    <property type="entry name" value="Nucleic acid-binding proteins"/>
    <property type="match status" value="1"/>
</dbReference>
<evidence type="ECO:0000256" key="5">
    <source>
        <dbReference type="ARBA" id="ARBA00023015"/>
    </source>
</evidence>
<dbReference type="Gene3D" id="1.10.150.20">
    <property type="entry name" value="5' to 3' exonuclease, C-terminal subdomain"/>
    <property type="match status" value="2"/>
</dbReference>
<dbReference type="InterPro" id="IPR010995">
    <property type="entry name" value="DNA_repair_Rad51/TF_NusA_a-hlx"/>
</dbReference>
<dbReference type="InterPro" id="IPR010213">
    <property type="entry name" value="TF_NusA"/>
</dbReference>
<dbReference type="Pfam" id="PF13184">
    <property type="entry name" value="KH_NusA_1st"/>
    <property type="match status" value="1"/>
</dbReference>
<sequence length="496" mass="55018">MSKEILLVVEAVSNEKDVPKQVIFEAVETALASAAKRRFDGEAKVRVSIDQRTGDYKTYRQWDIVADEDYSAPDSELTTDDMEEMGLNIAAGEIYEEEIESEEFGRIAAQTAKQVIVQKVREAERAKMVAMYSDKVGKLVHGQVKKVTRDSLIIDLGENAEASLPKDALINRETFRLNDRIRALLQEIREDNRGSQLVLSRTSPEFMVELFRLEVPEIAEEVLEIRGAARDPGLRAKIAVKTSDRRIDPIGACVGMRGARVQAVSNEMNGERVDIVLWDDNPAQLVINAMAPAEVDSIVIDEDSHSMDVAVKSDNLAQAIGRNGQNVRLASALTGWTLNVMTAEDAEAKQQEESQKLIDLFVSVLDIDDDLAIQLAEEGFATIEEVAYVPMEEMLDIDGFDEDLVNELRTRAKEALLNQALQAEEQLESAKPAQDLLEMEGMDNHLALVLASKGVVTMEDLAEQSVDELLEIDGMDEERAAALILTARAPWFAESE</sequence>
<name>A0A1A8T7M5_9GAMM</name>
<dbReference type="InterPro" id="IPR013735">
    <property type="entry name" value="TF_NusA_N"/>
</dbReference>
<dbReference type="FunFam" id="3.30.300.20:FF:000005">
    <property type="entry name" value="Transcription termination/antitermination protein NusA"/>
    <property type="match status" value="1"/>
</dbReference>
<dbReference type="SUPFAM" id="SSF50249">
    <property type="entry name" value="Nucleic acid-binding proteins"/>
    <property type="match status" value="1"/>
</dbReference>
<dbReference type="OrthoDB" id="9807233at2"/>
<dbReference type="HAMAP" id="MF_00945_B">
    <property type="entry name" value="NusA_B"/>
    <property type="match status" value="1"/>
</dbReference>
<keyword evidence="10" id="KW-1185">Reference proteome</keyword>
<keyword evidence="2 7" id="KW-0963">Cytoplasm</keyword>
<feature type="domain" description="S1 motif" evidence="8">
    <location>
        <begin position="137"/>
        <end position="202"/>
    </location>
</feature>
<dbReference type="GO" id="GO:0005829">
    <property type="term" value="C:cytosol"/>
    <property type="evidence" value="ECO:0007669"/>
    <property type="project" value="TreeGrafter"/>
</dbReference>
<comment type="similarity">
    <text evidence="7">Belongs to the NusA family.</text>
</comment>
<dbReference type="InterPro" id="IPR058582">
    <property type="entry name" value="KH_NusA_2nd"/>
</dbReference>
<evidence type="ECO:0000256" key="2">
    <source>
        <dbReference type="ARBA" id="ARBA00022490"/>
    </source>
</evidence>
<evidence type="ECO:0000256" key="1">
    <source>
        <dbReference type="ARBA" id="ARBA00022472"/>
    </source>
</evidence>
<dbReference type="GO" id="GO:0003700">
    <property type="term" value="F:DNA-binding transcription factor activity"/>
    <property type="evidence" value="ECO:0007669"/>
    <property type="project" value="InterPro"/>
</dbReference>
<evidence type="ECO:0000313" key="9">
    <source>
        <dbReference type="EMBL" id="SBS27822.1"/>
    </source>
</evidence>
<dbReference type="InterPro" id="IPR036555">
    <property type="entry name" value="NusA_N_sf"/>
</dbReference>
<dbReference type="Pfam" id="PF08529">
    <property type="entry name" value="NusA_N"/>
    <property type="match status" value="1"/>
</dbReference>
<dbReference type="SMART" id="SM00316">
    <property type="entry name" value="S1"/>
    <property type="match status" value="1"/>
</dbReference>
<protein>
    <recommendedName>
        <fullName evidence="7">Transcription termination/antitermination protein NusA</fullName>
    </recommendedName>
</protein>
<evidence type="ECO:0000256" key="7">
    <source>
        <dbReference type="HAMAP-Rule" id="MF_00945"/>
    </source>
</evidence>
<dbReference type="NCBIfam" id="TIGR01953">
    <property type="entry name" value="NusA"/>
    <property type="match status" value="1"/>
</dbReference>
<dbReference type="InterPro" id="IPR030842">
    <property type="entry name" value="TF_NusA_bacterial"/>
</dbReference>
<dbReference type="InterPro" id="IPR015946">
    <property type="entry name" value="KH_dom-like_a/b"/>
</dbReference>
<dbReference type="SUPFAM" id="SSF47794">
    <property type="entry name" value="Rad51 N-terminal domain-like"/>
    <property type="match status" value="2"/>
</dbReference>
<dbReference type="SMART" id="SM00322">
    <property type="entry name" value="KH"/>
    <property type="match status" value="2"/>
</dbReference>
<dbReference type="AlphaFoldDB" id="A0A1A8T7M5"/>